<dbReference type="InterPro" id="IPR032675">
    <property type="entry name" value="LRR_dom_sf"/>
</dbReference>
<dbReference type="InterPro" id="IPR006566">
    <property type="entry name" value="FBD"/>
</dbReference>
<dbReference type="AlphaFoldDB" id="A0AAN8VTU1"/>
<reference evidence="2 3" key="1">
    <citation type="submission" date="2023-12" db="EMBL/GenBank/DDBJ databases">
        <title>A high-quality genome assembly for Dillenia turbinata (Dilleniales).</title>
        <authorList>
            <person name="Chanderbali A."/>
        </authorList>
    </citation>
    <scope>NUCLEOTIDE SEQUENCE [LARGE SCALE GENOMIC DNA]</scope>
    <source>
        <strain evidence="2">LSX21</strain>
        <tissue evidence="2">Leaf</tissue>
    </source>
</reference>
<dbReference type="Proteomes" id="UP001370490">
    <property type="component" value="Unassembled WGS sequence"/>
</dbReference>
<comment type="caution">
    <text evidence="2">The sequence shown here is derived from an EMBL/GenBank/DDBJ whole genome shotgun (WGS) entry which is preliminary data.</text>
</comment>
<sequence>MIKYGASKLCRWVSILIEHGVQELDFSIHADPRGWYSHIFELPPSLFTCKSLTMLKLKGGATRFSVPSFVYLPKLKILELRLMEYGRNIEAFFASLSSSCPVLEDLLIEDAYRILPKLYIRAPQTLKRMTYVGFQVINFDAQSLEYLGLRGVGGAPVLVKDVIPSSLTEARVDLVLYDYGHGTLPLLNALHRIRALYLSLEASQDENDDFELGCNNLITFPNLTRLVLRINSCGWDLLSRFLRSSPNLKDLSLEIIGYHKSDETNWMEPQGVPECLHSNLKIFEFWEYQDTKEEEEFVSEARPFLNYFGDSLLQLLNALHAITGLHLSSKTQIGYHKSDETNWIEPQGVPECLHSNLKIFEFWEYQDTKEEEEFVRYMLKNGRSLEKVKLHQQYSDWELYYQKLFLIPRATSACQLSILED</sequence>
<protein>
    <submittedName>
        <fullName evidence="2">FBD domain</fullName>
    </submittedName>
</protein>
<dbReference type="Pfam" id="PF08387">
    <property type="entry name" value="FBD"/>
    <property type="match status" value="2"/>
</dbReference>
<evidence type="ECO:0000259" key="1">
    <source>
        <dbReference type="SMART" id="SM00579"/>
    </source>
</evidence>
<dbReference type="EMBL" id="JBAMMX010000007">
    <property type="protein sequence ID" value="KAK6935976.1"/>
    <property type="molecule type" value="Genomic_DNA"/>
</dbReference>
<dbReference type="InterPro" id="IPR050232">
    <property type="entry name" value="FBL13/AtMIF1-like"/>
</dbReference>
<dbReference type="InterPro" id="IPR055411">
    <property type="entry name" value="LRR_FXL15/At3g58940/PEG3-like"/>
</dbReference>
<dbReference type="Pfam" id="PF24758">
    <property type="entry name" value="LRR_At5g56370"/>
    <property type="match status" value="1"/>
</dbReference>
<dbReference type="SUPFAM" id="SSF52047">
    <property type="entry name" value="RNI-like"/>
    <property type="match status" value="1"/>
</dbReference>
<evidence type="ECO:0000313" key="3">
    <source>
        <dbReference type="Proteomes" id="UP001370490"/>
    </source>
</evidence>
<feature type="domain" description="FBD" evidence="1">
    <location>
        <begin position="351"/>
        <end position="419"/>
    </location>
</feature>
<dbReference type="Gene3D" id="3.80.10.10">
    <property type="entry name" value="Ribonuclease Inhibitor"/>
    <property type="match status" value="1"/>
</dbReference>
<dbReference type="PANTHER" id="PTHR31900">
    <property type="entry name" value="F-BOX/RNI SUPERFAMILY PROTEIN-RELATED"/>
    <property type="match status" value="1"/>
</dbReference>
<evidence type="ECO:0000313" key="2">
    <source>
        <dbReference type="EMBL" id="KAK6935976.1"/>
    </source>
</evidence>
<accession>A0AAN8VTU1</accession>
<keyword evidence="3" id="KW-1185">Reference proteome</keyword>
<organism evidence="2 3">
    <name type="scientific">Dillenia turbinata</name>
    <dbReference type="NCBI Taxonomy" id="194707"/>
    <lineage>
        <taxon>Eukaryota</taxon>
        <taxon>Viridiplantae</taxon>
        <taxon>Streptophyta</taxon>
        <taxon>Embryophyta</taxon>
        <taxon>Tracheophyta</taxon>
        <taxon>Spermatophyta</taxon>
        <taxon>Magnoliopsida</taxon>
        <taxon>eudicotyledons</taxon>
        <taxon>Gunneridae</taxon>
        <taxon>Pentapetalae</taxon>
        <taxon>Dilleniales</taxon>
        <taxon>Dilleniaceae</taxon>
        <taxon>Dillenia</taxon>
    </lineage>
</organism>
<gene>
    <name evidence="2" type="ORF">RJ641_033006</name>
</gene>
<proteinExistence type="predicted"/>
<name>A0AAN8VTU1_9MAGN</name>
<dbReference type="SMART" id="SM00579">
    <property type="entry name" value="FBD"/>
    <property type="match status" value="1"/>
</dbReference>
<dbReference type="PANTHER" id="PTHR31900:SF34">
    <property type="entry name" value="EMB|CAB62440.1-RELATED"/>
    <property type="match status" value="1"/>
</dbReference>